<dbReference type="SUPFAM" id="SSF53822">
    <property type="entry name" value="Periplasmic binding protein-like I"/>
    <property type="match status" value="1"/>
</dbReference>
<dbReference type="Proteomes" id="UP001242480">
    <property type="component" value="Unassembled WGS sequence"/>
</dbReference>
<dbReference type="Pfam" id="PF09339">
    <property type="entry name" value="HTH_IclR"/>
    <property type="match status" value="1"/>
</dbReference>
<evidence type="ECO:0000313" key="6">
    <source>
        <dbReference type="EMBL" id="MDQ0468562.1"/>
    </source>
</evidence>
<dbReference type="RefSeq" id="WP_307269941.1">
    <property type="nucleotide sequence ID" value="NZ_JAUSVX010000002.1"/>
</dbReference>
<dbReference type="PANTHER" id="PTHR46847">
    <property type="entry name" value="D-ALLOSE-BINDING PERIPLASMIC PROTEIN-RELATED"/>
    <property type="match status" value="1"/>
</dbReference>
<evidence type="ECO:0000256" key="1">
    <source>
        <dbReference type="ARBA" id="ARBA00004196"/>
    </source>
</evidence>
<accession>A0ABU0J2T0</accession>
<dbReference type="InterPro" id="IPR025997">
    <property type="entry name" value="SBP_2_dom"/>
</dbReference>
<feature type="domain" description="HTH iclR-type" evidence="4">
    <location>
        <begin position="10"/>
        <end position="57"/>
    </location>
</feature>
<dbReference type="InterPro" id="IPR036390">
    <property type="entry name" value="WH_DNA-bd_sf"/>
</dbReference>
<feature type="domain" description="Periplasmic binding protein" evidence="5">
    <location>
        <begin position="121"/>
        <end position="379"/>
    </location>
</feature>
<comment type="caution">
    <text evidence="6">The sequence shown here is derived from an EMBL/GenBank/DDBJ whole genome shotgun (WGS) entry which is preliminary data.</text>
</comment>
<evidence type="ECO:0000256" key="3">
    <source>
        <dbReference type="ARBA" id="ARBA00022729"/>
    </source>
</evidence>
<protein>
    <submittedName>
        <fullName evidence="6">ABC-type sugar transport system substrate-binding protein</fullName>
    </submittedName>
</protein>
<sequence length="456" mass="48766">MADRSRTDGVSVALAVLQALGRSHGTVALVDLAAMVPRSSLHRVVRTLEAAGIVTRRRGTVSVGPLAGRVIGAQALRLRNAPVPPVPSRPCRLLETGDEGKGPIALSRPLRCGPQRRRFRIGFSNISLDNPWRVTLVHCVERAAANLVDGIGEFIVRHADNSAERQAADIADLVDGGADGLIVSAAASPSVRAAIEQAMARGVEVVMVDRGMRDLAPTSFVSTSDTAIGKITAQWLAETLGGTGGLILLPGSESTEPAQKRLAAALAVFSTCPGIEILDTAWTDWQRELGHRRAVGAIERFGRRISGVWCDSGLQGVGSMQAFSQCGWRSGTIPPHTGGDLNLAYKLAIRHRIRLAAVDYPPAMGMRAVDVLFQALHGRHVPSRVDVPLEIILTRGGATPSVVPHLRVEDHVRWDLPDDLVLASGLGQAYSPRAFRIHYRGNVYNRSAALPARHTS</sequence>
<keyword evidence="7" id="KW-1185">Reference proteome</keyword>
<proteinExistence type="inferred from homology"/>
<keyword evidence="6" id="KW-0762">Sugar transport</keyword>
<dbReference type="SUPFAM" id="SSF46785">
    <property type="entry name" value="Winged helix' DNA-binding domain"/>
    <property type="match status" value="1"/>
</dbReference>
<evidence type="ECO:0000259" key="5">
    <source>
        <dbReference type="Pfam" id="PF13407"/>
    </source>
</evidence>
<keyword evidence="6" id="KW-0813">Transport</keyword>
<reference evidence="6 7" key="1">
    <citation type="submission" date="2023-07" db="EMBL/GenBank/DDBJ databases">
        <title>Genomic Encyclopedia of Type Strains, Phase IV (KMG-IV): sequencing the most valuable type-strain genomes for metagenomic binning, comparative biology and taxonomic classification.</title>
        <authorList>
            <person name="Goeker M."/>
        </authorList>
    </citation>
    <scope>NUCLEOTIDE SEQUENCE [LARGE SCALE GENOMIC DNA]</scope>
    <source>
        <strain evidence="6 7">DSM 19619</strain>
    </source>
</reference>
<organism evidence="6 7">
    <name type="scientific">Labrys wisconsinensis</name>
    <dbReference type="NCBI Taxonomy" id="425677"/>
    <lineage>
        <taxon>Bacteria</taxon>
        <taxon>Pseudomonadati</taxon>
        <taxon>Pseudomonadota</taxon>
        <taxon>Alphaproteobacteria</taxon>
        <taxon>Hyphomicrobiales</taxon>
        <taxon>Xanthobacteraceae</taxon>
        <taxon>Labrys</taxon>
    </lineage>
</organism>
<evidence type="ECO:0000259" key="4">
    <source>
        <dbReference type="Pfam" id="PF09339"/>
    </source>
</evidence>
<name>A0ABU0J2T0_9HYPH</name>
<comment type="similarity">
    <text evidence="2">Belongs to the bacterial solute-binding protein 2 family.</text>
</comment>
<dbReference type="InterPro" id="IPR036388">
    <property type="entry name" value="WH-like_DNA-bd_sf"/>
</dbReference>
<evidence type="ECO:0000256" key="2">
    <source>
        <dbReference type="ARBA" id="ARBA00007639"/>
    </source>
</evidence>
<comment type="subcellular location">
    <subcellularLocation>
        <location evidence="1">Cell envelope</location>
    </subcellularLocation>
</comment>
<dbReference type="Gene3D" id="3.40.50.2300">
    <property type="match status" value="2"/>
</dbReference>
<keyword evidence="3" id="KW-0732">Signal</keyword>
<dbReference type="InterPro" id="IPR028082">
    <property type="entry name" value="Peripla_BP_I"/>
</dbReference>
<dbReference type="PANTHER" id="PTHR46847:SF1">
    <property type="entry name" value="D-ALLOSE-BINDING PERIPLASMIC PROTEIN-RELATED"/>
    <property type="match status" value="1"/>
</dbReference>
<gene>
    <name evidence="6" type="ORF">QO011_001562</name>
</gene>
<dbReference type="EMBL" id="JAUSVX010000002">
    <property type="protein sequence ID" value="MDQ0468562.1"/>
    <property type="molecule type" value="Genomic_DNA"/>
</dbReference>
<dbReference type="InterPro" id="IPR005471">
    <property type="entry name" value="Tscrpt_reg_IclR_N"/>
</dbReference>
<dbReference type="Gene3D" id="1.10.10.10">
    <property type="entry name" value="Winged helix-like DNA-binding domain superfamily/Winged helix DNA-binding domain"/>
    <property type="match status" value="1"/>
</dbReference>
<dbReference type="Pfam" id="PF13407">
    <property type="entry name" value="Peripla_BP_4"/>
    <property type="match status" value="1"/>
</dbReference>
<evidence type="ECO:0000313" key="7">
    <source>
        <dbReference type="Proteomes" id="UP001242480"/>
    </source>
</evidence>